<sequence>MKGIGVNRFHYVRKGDEMHRIVNNNKGFTLIEVIISILIISIIVLAFLSIFSNSVINVFSMGNKNTAMVLASDIMEILYGSQPFENIGQLNEFLDSLEGNFSYSVQQSTLLGEIDGFNVTIVAYYKNGDRSVELKSFIRGED</sequence>
<dbReference type="RefSeq" id="WP_213166508.1">
    <property type="nucleotide sequence ID" value="NZ_CP058559.1"/>
</dbReference>
<dbReference type="PROSITE" id="PS00409">
    <property type="entry name" value="PROKAR_NTER_METHYL"/>
    <property type="match status" value="1"/>
</dbReference>
<dbReference type="KEGG" id="acae:HYG86_15730"/>
<evidence type="ECO:0000313" key="2">
    <source>
        <dbReference type="EMBL" id="QNO16114.1"/>
    </source>
</evidence>
<evidence type="ECO:0000313" key="3">
    <source>
        <dbReference type="Proteomes" id="UP000516160"/>
    </source>
</evidence>
<keyword evidence="3" id="KW-1185">Reference proteome</keyword>
<reference evidence="2 3" key="1">
    <citation type="submission" date="2020-07" db="EMBL/GenBank/DDBJ databases">
        <title>Alkalicella. sp. LB2 genome.</title>
        <authorList>
            <person name="Postec A."/>
            <person name="Quemeneur M."/>
        </authorList>
    </citation>
    <scope>NUCLEOTIDE SEQUENCE [LARGE SCALE GENOMIC DNA]</scope>
    <source>
        <strain evidence="2 3">LB2</strain>
    </source>
</reference>
<protein>
    <submittedName>
        <fullName evidence="2">Prepilin-type N-terminal cleavage/methylation domain-containing protein</fullName>
    </submittedName>
</protein>
<feature type="transmembrane region" description="Helical" evidence="1">
    <location>
        <begin position="28"/>
        <end position="51"/>
    </location>
</feature>
<evidence type="ECO:0000256" key="1">
    <source>
        <dbReference type="SAM" id="Phobius"/>
    </source>
</evidence>
<proteinExistence type="predicted"/>
<dbReference type="NCBIfam" id="TIGR02532">
    <property type="entry name" value="IV_pilin_GFxxxE"/>
    <property type="match status" value="1"/>
</dbReference>
<accession>A0A7G9WBQ2</accession>
<keyword evidence="1" id="KW-0472">Membrane</keyword>
<keyword evidence="1" id="KW-1133">Transmembrane helix</keyword>
<dbReference type="InterPro" id="IPR012902">
    <property type="entry name" value="N_methyl_site"/>
</dbReference>
<dbReference type="Proteomes" id="UP000516160">
    <property type="component" value="Chromosome"/>
</dbReference>
<name>A0A7G9WBQ2_ALKCA</name>
<dbReference type="SUPFAM" id="SSF54523">
    <property type="entry name" value="Pili subunits"/>
    <property type="match status" value="1"/>
</dbReference>
<dbReference type="EMBL" id="CP058559">
    <property type="protein sequence ID" value="QNO16114.1"/>
    <property type="molecule type" value="Genomic_DNA"/>
</dbReference>
<organism evidence="2 3">
    <name type="scientific">Alkalicella caledoniensis</name>
    <dbReference type="NCBI Taxonomy" id="2731377"/>
    <lineage>
        <taxon>Bacteria</taxon>
        <taxon>Bacillati</taxon>
        <taxon>Bacillota</taxon>
        <taxon>Clostridia</taxon>
        <taxon>Eubacteriales</taxon>
        <taxon>Proteinivoracaceae</taxon>
        <taxon>Alkalicella</taxon>
    </lineage>
</organism>
<dbReference type="Pfam" id="PF07963">
    <property type="entry name" value="N_methyl"/>
    <property type="match status" value="1"/>
</dbReference>
<dbReference type="InterPro" id="IPR045584">
    <property type="entry name" value="Pilin-like"/>
</dbReference>
<keyword evidence="1" id="KW-0812">Transmembrane</keyword>
<dbReference type="AlphaFoldDB" id="A0A7G9WBQ2"/>
<gene>
    <name evidence="2" type="ORF">HYG86_15730</name>
</gene>